<reference evidence="2 3" key="1">
    <citation type="journal article" date="2019" name="Int. J. Syst. Evol. Microbiol.">
        <title>The Global Catalogue of Microorganisms (GCM) 10K type strain sequencing project: providing services to taxonomists for standard genome sequencing and annotation.</title>
        <authorList>
            <consortium name="The Broad Institute Genomics Platform"/>
            <consortium name="The Broad Institute Genome Sequencing Center for Infectious Disease"/>
            <person name="Wu L."/>
            <person name="Ma J."/>
        </authorList>
    </citation>
    <scope>NUCLEOTIDE SEQUENCE [LARGE SCALE GENOMIC DNA]</scope>
    <source>
        <strain evidence="2 3">JCM 9731</strain>
    </source>
</reference>
<keyword evidence="3" id="KW-1185">Reference proteome</keyword>
<evidence type="ECO:0000313" key="3">
    <source>
        <dbReference type="Proteomes" id="UP001500782"/>
    </source>
</evidence>
<dbReference type="PANTHER" id="PTHR36842:SF1">
    <property type="entry name" value="PROTEIN TOLB"/>
    <property type="match status" value="1"/>
</dbReference>
<comment type="similarity">
    <text evidence="1">Belongs to the TolB family.</text>
</comment>
<organism evidence="2 3">
    <name type="scientific">Bacillus carboniphilus</name>
    <dbReference type="NCBI Taxonomy" id="86663"/>
    <lineage>
        <taxon>Bacteria</taxon>
        <taxon>Bacillati</taxon>
        <taxon>Bacillota</taxon>
        <taxon>Bacilli</taxon>
        <taxon>Bacillales</taxon>
        <taxon>Bacillaceae</taxon>
        <taxon>Bacillus</taxon>
    </lineage>
</organism>
<accession>A0ABN0W2Z5</accession>
<comment type="caution">
    <text evidence="2">The sequence shown here is derived from an EMBL/GenBank/DDBJ whole genome shotgun (WGS) entry which is preliminary data.</text>
</comment>
<dbReference type="PANTHER" id="PTHR36842">
    <property type="entry name" value="PROTEIN TOLB HOMOLOG"/>
    <property type="match status" value="1"/>
</dbReference>
<dbReference type="EMBL" id="BAAADJ010000014">
    <property type="protein sequence ID" value="GAA0323800.1"/>
    <property type="molecule type" value="Genomic_DNA"/>
</dbReference>
<proteinExistence type="inferred from homology"/>
<name>A0ABN0W2Z5_9BACI</name>
<protein>
    <submittedName>
        <fullName evidence="2">PD40 domain-containing protein</fullName>
    </submittedName>
</protein>
<gene>
    <name evidence="2" type="ORF">GCM10008967_12890</name>
</gene>
<dbReference type="Gene3D" id="2.120.10.30">
    <property type="entry name" value="TolB, C-terminal domain"/>
    <property type="match status" value="1"/>
</dbReference>
<dbReference type="SUPFAM" id="SSF82171">
    <property type="entry name" value="DPP6 N-terminal domain-like"/>
    <property type="match status" value="1"/>
</dbReference>
<evidence type="ECO:0000256" key="1">
    <source>
        <dbReference type="ARBA" id="ARBA00009820"/>
    </source>
</evidence>
<dbReference type="InterPro" id="IPR011659">
    <property type="entry name" value="WD40"/>
</dbReference>
<dbReference type="RefSeq" id="WP_343797435.1">
    <property type="nucleotide sequence ID" value="NZ_BAAADJ010000014.1"/>
</dbReference>
<dbReference type="Pfam" id="PF07676">
    <property type="entry name" value="PD40"/>
    <property type="match status" value="1"/>
</dbReference>
<dbReference type="Proteomes" id="UP001500782">
    <property type="component" value="Unassembled WGS sequence"/>
</dbReference>
<dbReference type="InterPro" id="IPR011042">
    <property type="entry name" value="6-blade_b-propeller_TolB-like"/>
</dbReference>
<evidence type="ECO:0000313" key="2">
    <source>
        <dbReference type="EMBL" id="GAA0323800.1"/>
    </source>
</evidence>
<sequence length="414" mass="47094">MRIIGILLLFLFFIPLVGNAVTHSEEIKAAFIRDGDLWISQTGKEVKVTKSGNTYNPSWSPDGKWLLFQHDVDSPNPPYGKWSEIWVYEVEKKQLKKIFYNGSNPKWAPNENIIAFKNENILNVCNLKHFFNVALGVDDYNWLPDGSGFILSSSAQLRPNGWTQPKLYKKLLDQNWEEINPYSGAEVLFTIPKEVQKNGEAIQSIQASSFQFSPSQKWVSFIISPTASISMDANMLSVITAEGEQFQPIDEVIFGVGSPKWAPMKEILAYISGTGRIVFGFKNKDLKLKELPTSVPITPENFAELDFTWVDDQNLITSRVIEADWSNDIAKQPLPSLYKINWVTGQQQKMIDTPKNYGDYQPQFIASAQALIWLRKRSLQDESGDIWISNLSGENKKKWIENVNEIAVYSSKRP</sequence>